<gene>
    <name evidence="1" type="ORF">X975_13826</name>
</gene>
<evidence type="ECO:0000313" key="1">
    <source>
        <dbReference type="EMBL" id="KFM78167.1"/>
    </source>
</evidence>
<proteinExistence type="predicted"/>
<dbReference type="Proteomes" id="UP000054359">
    <property type="component" value="Unassembled WGS sequence"/>
</dbReference>
<reference evidence="1 2" key="1">
    <citation type="submission" date="2013-11" db="EMBL/GenBank/DDBJ databases">
        <title>Genome sequencing of Stegodyphus mimosarum.</title>
        <authorList>
            <person name="Bechsgaard J."/>
        </authorList>
    </citation>
    <scope>NUCLEOTIDE SEQUENCE [LARGE SCALE GENOMIC DNA]</scope>
</reference>
<protein>
    <submittedName>
        <fullName evidence="1">Uncharacterized protein</fullName>
    </submittedName>
</protein>
<accession>A0A087ULC8</accession>
<sequence length="58" mass="6666">MLEQVNSQTLALICHKVCPWHLMYLVQLNGCRNDQGEILVLHTLVYILCNQNQVEVSV</sequence>
<dbReference type="AlphaFoldDB" id="A0A087ULC8"/>
<feature type="non-terminal residue" evidence="1">
    <location>
        <position position="58"/>
    </location>
</feature>
<evidence type="ECO:0000313" key="2">
    <source>
        <dbReference type="Proteomes" id="UP000054359"/>
    </source>
</evidence>
<dbReference type="EMBL" id="KK120377">
    <property type="protein sequence ID" value="KFM78167.1"/>
    <property type="molecule type" value="Genomic_DNA"/>
</dbReference>
<name>A0A087ULC8_STEMI</name>
<organism evidence="1 2">
    <name type="scientific">Stegodyphus mimosarum</name>
    <name type="common">African social velvet spider</name>
    <dbReference type="NCBI Taxonomy" id="407821"/>
    <lineage>
        <taxon>Eukaryota</taxon>
        <taxon>Metazoa</taxon>
        <taxon>Ecdysozoa</taxon>
        <taxon>Arthropoda</taxon>
        <taxon>Chelicerata</taxon>
        <taxon>Arachnida</taxon>
        <taxon>Araneae</taxon>
        <taxon>Araneomorphae</taxon>
        <taxon>Entelegynae</taxon>
        <taxon>Eresoidea</taxon>
        <taxon>Eresidae</taxon>
        <taxon>Stegodyphus</taxon>
    </lineage>
</organism>
<keyword evidence="2" id="KW-1185">Reference proteome</keyword>